<dbReference type="AlphaFoldDB" id="W0FP83"/>
<sequence length="224" mass="24859">MKIGMIIGVERELKAFLEGGMEITEEKVGTTTLYRTEMYGHEVYAALSGYGEIDAAARTQLLITVTGCELVLNFGVVGALVPELKVEDLFVVEKVCHYDYDVSPIDPVVKHQYEEYPDEFIPVDEKIRKWVLEKRPELRPVAVASGDRFVADRADKEALAALGCQICDMEIAAIARICLKNEVPCLSIKCISDTMDGDGADYNANVTRSAAKAFEVIRELLETM</sequence>
<dbReference type="Pfam" id="PF01048">
    <property type="entry name" value="PNP_UDP_1"/>
    <property type="match status" value="1"/>
</dbReference>
<dbReference type="PANTHER" id="PTHR46832:SF1">
    <property type="entry name" value="5'-METHYLTHIOADENOSINE_S-ADENOSYLHOMOCYSTEINE NUCLEOSIDASE"/>
    <property type="match status" value="1"/>
</dbReference>
<name>W0FP83_9BACT</name>
<proteinExistence type="predicted"/>
<evidence type="ECO:0000259" key="1">
    <source>
        <dbReference type="Pfam" id="PF01048"/>
    </source>
</evidence>
<dbReference type="GO" id="GO:0008782">
    <property type="term" value="F:adenosylhomocysteine nucleosidase activity"/>
    <property type="evidence" value="ECO:0007669"/>
    <property type="project" value="TreeGrafter"/>
</dbReference>
<dbReference type="InterPro" id="IPR000845">
    <property type="entry name" value="Nucleoside_phosphorylase_d"/>
</dbReference>
<dbReference type="GO" id="GO:0019284">
    <property type="term" value="P:L-methionine salvage from S-adenosylmethionine"/>
    <property type="evidence" value="ECO:0007669"/>
    <property type="project" value="TreeGrafter"/>
</dbReference>
<dbReference type="InterPro" id="IPR035994">
    <property type="entry name" value="Nucleoside_phosphorylase_sf"/>
</dbReference>
<dbReference type="SUPFAM" id="SSF53167">
    <property type="entry name" value="Purine and uridine phosphorylases"/>
    <property type="match status" value="1"/>
</dbReference>
<evidence type="ECO:0000313" key="2">
    <source>
        <dbReference type="EMBL" id="AHF25284.1"/>
    </source>
</evidence>
<dbReference type="Gene3D" id="3.40.50.1580">
    <property type="entry name" value="Nucleoside phosphorylase domain"/>
    <property type="match status" value="1"/>
</dbReference>
<reference evidence="2" key="1">
    <citation type="journal article" date="2013" name="PLoS ONE">
        <title>Metagenomic insights into the carbohydrate-active enzymes carried by the microorganisms adhering to solid digesta in the rumen of cows.</title>
        <authorList>
            <person name="Wang L."/>
            <person name="Hatem A."/>
            <person name="Catalyurek U.V."/>
            <person name="Morrison M."/>
            <person name="Yu Z."/>
        </authorList>
    </citation>
    <scope>NUCLEOTIDE SEQUENCE</scope>
</reference>
<dbReference type="PANTHER" id="PTHR46832">
    <property type="entry name" value="5'-METHYLTHIOADENOSINE/S-ADENOSYLHOMOCYSTEINE NUCLEOSIDASE"/>
    <property type="match status" value="1"/>
</dbReference>
<dbReference type="EMBL" id="KC246827">
    <property type="protein sequence ID" value="AHF25284.1"/>
    <property type="molecule type" value="Genomic_DNA"/>
</dbReference>
<dbReference type="GO" id="GO:0009116">
    <property type="term" value="P:nucleoside metabolic process"/>
    <property type="evidence" value="ECO:0007669"/>
    <property type="project" value="InterPro"/>
</dbReference>
<dbReference type="CDD" id="cd09008">
    <property type="entry name" value="MTAN"/>
    <property type="match status" value="1"/>
</dbReference>
<protein>
    <submittedName>
        <fullName evidence="2">5'-Methylthioadenosine/S-adenosylhomocysteine nucleosidase</fullName>
    </submittedName>
</protein>
<dbReference type="GO" id="GO:0005829">
    <property type="term" value="C:cytosol"/>
    <property type="evidence" value="ECO:0007669"/>
    <property type="project" value="TreeGrafter"/>
</dbReference>
<accession>W0FP83</accession>
<dbReference type="GO" id="GO:0008930">
    <property type="term" value="F:methylthioadenosine nucleosidase activity"/>
    <property type="evidence" value="ECO:0007669"/>
    <property type="project" value="TreeGrafter"/>
</dbReference>
<organism evidence="2">
    <name type="scientific">uncultured bacterium Contig178</name>
    <dbReference type="NCBI Taxonomy" id="1393517"/>
    <lineage>
        <taxon>Bacteria</taxon>
        <taxon>environmental samples</taxon>
    </lineage>
</organism>
<feature type="domain" description="Nucleoside phosphorylase" evidence="1">
    <location>
        <begin position="2"/>
        <end position="222"/>
    </location>
</feature>